<dbReference type="EMBL" id="GU196316">
    <property type="protein sequence ID" value="ACZ26283.1"/>
    <property type="molecule type" value="Genomic_DNA"/>
</dbReference>
<sequence>MSFIYGLAVFLVLFEGIIIHSEGTGDTTSVLPIEHSPNIDIKGDLQFFPNDIIEEILSKTDIETIRNFIRSRIIFPSDIIMSRILQNCIIIIAEEIVDDDGDDVYEFYAYGDLFVRIHKHQKLMSFFDRFGHQVKKITIYYFPEEFVHTIDVIRYIVKICVENLEELRIDTLDDRGLWKEISNENNEIIFPNVKKFEFVGESKRNEFKLNLIFPKLESFKLIGSITDVYCLENVTGLQELTLSYLYNIFNEIINEHEHQLKDIFKNNKNMTKVSLGGPIRRETMHSIAKYLTKLETLEIESPGKDFLLRANNSTALYELPLVTHFVISSAEIDELLEDGNFSFRMPKLKRLTVNLITVDDKVIEFIQQFKKLEILELFVRDVNVIGFIEDLVHIKEFSTGFCEDIGFESVEEYFFDGIESKLQTLKFINFDERFYPFYEDSIKLINDHLKKTNQSTWTISMGEHIEMSEKYEVFRRGVNKKYLMFRRNL</sequence>
<evidence type="ECO:0000313" key="2">
    <source>
        <dbReference type="EMBL" id="ACZ26283.1"/>
    </source>
</evidence>
<dbReference type="AlphaFoldDB" id="D1MLN2"/>
<feature type="chain" id="PRO_5003025141" evidence="1">
    <location>
        <begin position="24"/>
        <end position="489"/>
    </location>
</feature>
<dbReference type="InterPro" id="IPR032675">
    <property type="entry name" value="LRR_dom_sf"/>
</dbReference>
<reference evidence="2" key="1">
    <citation type="submission" date="2009-11" db="EMBL/GenBank/DDBJ databases">
        <authorList>
            <person name="Chen M.-S."/>
        </authorList>
    </citation>
    <scope>NUCLEOTIDE SEQUENCE</scope>
</reference>
<name>D1MLN2_MAYDE</name>
<reference evidence="2" key="2">
    <citation type="journal article" date="2010" name="BMC Evol. Biol.">
        <title>Unusual conservation among genes encoding small secreted salivary gland proteins from a gall midge.</title>
        <authorList>
            <person name="Chen M.S."/>
            <person name="Liu X."/>
            <person name="Yang Z."/>
            <person name="Zhao H."/>
            <person name="Shukle R.H."/>
            <person name="Stuart J.J."/>
            <person name="Hulbert S."/>
        </authorList>
    </citation>
    <scope>NUCLEOTIDE SEQUENCE</scope>
</reference>
<dbReference type="Gene3D" id="3.80.10.10">
    <property type="entry name" value="Ribonuclease Inhibitor"/>
    <property type="match status" value="1"/>
</dbReference>
<evidence type="ECO:0000256" key="1">
    <source>
        <dbReference type="SAM" id="SignalP"/>
    </source>
</evidence>
<dbReference type="SUPFAM" id="SSF52047">
    <property type="entry name" value="RNI-like"/>
    <property type="match status" value="1"/>
</dbReference>
<protein>
    <submittedName>
        <fullName evidence="2">Secreted protein E</fullName>
    </submittedName>
</protein>
<proteinExistence type="predicted"/>
<keyword evidence="1" id="KW-0732">Signal</keyword>
<organism evidence="2">
    <name type="scientific">Mayetiola destructor</name>
    <name type="common">Hessian fly</name>
    <dbReference type="NCBI Taxonomy" id="39758"/>
    <lineage>
        <taxon>Eukaryota</taxon>
        <taxon>Metazoa</taxon>
        <taxon>Ecdysozoa</taxon>
        <taxon>Arthropoda</taxon>
        <taxon>Hexapoda</taxon>
        <taxon>Insecta</taxon>
        <taxon>Pterygota</taxon>
        <taxon>Neoptera</taxon>
        <taxon>Endopterygota</taxon>
        <taxon>Diptera</taxon>
        <taxon>Nematocera</taxon>
        <taxon>Sciaroidea</taxon>
        <taxon>Cecidomyiidae</taxon>
        <taxon>Mayetiola</taxon>
    </lineage>
</organism>
<accession>D1MLN2</accession>
<feature type="signal peptide" evidence="1">
    <location>
        <begin position="1"/>
        <end position="23"/>
    </location>
</feature>